<sequence length="190" mass="21582">MSIDLKKDLPHLYRPGARDFVEVDVPPRTYLAIDGEGDPNTSAAYREAIETIYPAAYAVRKAFKQRTGDAFVVGPLEALWWAEDPADFARGNKDTWKWTLLIPLPDEVAQEDMAATGVEKREIREGRCLQILHIGPYDAEGPTLHRLHHEVMPAQKVTFNGAHHEFYLSDVRKTAPEKLRTVLRQPVRPE</sequence>
<feature type="domain" description="GyrI-like small molecule binding" evidence="1">
    <location>
        <begin position="22"/>
        <end position="187"/>
    </location>
</feature>
<dbReference type="Gene3D" id="3.20.80.10">
    <property type="entry name" value="Regulatory factor, effector binding domain"/>
    <property type="match status" value="1"/>
</dbReference>
<evidence type="ECO:0000259" key="1">
    <source>
        <dbReference type="Pfam" id="PF06445"/>
    </source>
</evidence>
<dbReference type="Proteomes" id="UP000029914">
    <property type="component" value="Chromosome"/>
</dbReference>
<accession>A0A097IHA5</accession>
<reference evidence="2 3" key="1">
    <citation type="submission" date="2013-09" db="EMBL/GenBank/DDBJ databases">
        <title>Complete genome sequence of Corynebacterium doosanense CAU 212(T) (=DSM 45436(T)), isolated from activated sludge.</title>
        <authorList>
            <person name="Schaffert L."/>
            <person name="Albersmeier A."/>
            <person name="Kalinowski J."/>
            <person name="Ruckert C."/>
        </authorList>
    </citation>
    <scope>NUCLEOTIDE SEQUENCE [LARGE SCALE GENOMIC DNA]</scope>
    <source>
        <strain evidence="2 3">CAU 212</strain>
    </source>
</reference>
<dbReference type="InterPro" id="IPR011256">
    <property type="entry name" value="Reg_factor_effector_dom_sf"/>
</dbReference>
<dbReference type="SUPFAM" id="SSF55136">
    <property type="entry name" value="Probable bacterial effector-binding domain"/>
    <property type="match status" value="1"/>
</dbReference>
<dbReference type="RefSeq" id="WP_018020814.1">
    <property type="nucleotide sequence ID" value="NZ_AQUX01000001.1"/>
</dbReference>
<dbReference type="InterPro" id="IPR029442">
    <property type="entry name" value="GyrI-like"/>
</dbReference>
<keyword evidence="3" id="KW-1185">Reference proteome</keyword>
<dbReference type="STRING" id="558173.CDOO_09690"/>
<dbReference type="HOGENOM" id="CLU_083625_0_0_11"/>
<dbReference type="AlphaFoldDB" id="A0A097IHA5"/>
<evidence type="ECO:0000313" key="3">
    <source>
        <dbReference type="Proteomes" id="UP000029914"/>
    </source>
</evidence>
<dbReference type="OrthoDB" id="4772335at2"/>
<dbReference type="KEGG" id="cdo:CDOO_09690"/>
<dbReference type="eggNOG" id="COG4832">
    <property type="taxonomic scope" value="Bacteria"/>
</dbReference>
<protein>
    <recommendedName>
        <fullName evidence="1">GyrI-like small molecule binding domain-containing protein</fullName>
    </recommendedName>
</protein>
<dbReference type="Pfam" id="PF06445">
    <property type="entry name" value="GyrI-like"/>
    <property type="match status" value="1"/>
</dbReference>
<organism evidence="2 3">
    <name type="scientific">Corynebacterium doosanense CAU 212 = DSM 45436</name>
    <dbReference type="NCBI Taxonomy" id="558173"/>
    <lineage>
        <taxon>Bacteria</taxon>
        <taxon>Bacillati</taxon>
        <taxon>Actinomycetota</taxon>
        <taxon>Actinomycetes</taxon>
        <taxon>Mycobacteriales</taxon>
        <taxon>Corynebacteriaceae</taxon>
        <taxon>Corynebacterium</taxon>
    </lineage>
</organism>
<name>A0A097IHA5_9CORY</name>
<proteinExistence type="predicted"/>
<evidence type="ECO:0000313" key="2">
    <source>
        <dbReference type="EMBL" id="AIT61509.1"/>
    </source>
</evidence>
<gene>
    <name evidence="2" type="ORF">CDOO_09690</name>
</gene>
<dbReference type="EMBL" id="CP006764">
    <property type="protein sequence ID" value="AIT61509.1"/>
    <property type="molecule type" value="Genomic_DNA"/>
</dbReference>